<accession>A0AAD8YFB2</accession>
<dbReference type="PROSITE" id="PS51318">
    <property type="entry name" value="TAT"/>
    <property type="match status" value="1"/>
</dbReference>
<dbReference type="InterPro" id="IPR006311">
    <property type="entry name" value="TAT_signal"/>
</dbReference>
<sequence>MNNIDNDDPISATGIQRRQFLIASATLLQLSLATAPANAREPKLTERTNFQQSPINKRFGITLSEPERIYNLSFITYLSRFLLVFDKECQQWWYTQAQAIPPNSSKEEVDRIRFEQFGKFSASVEVGLMDYEGRDGGDGVKSLLMHW</sequence>
<dbReference type="EMBL" id="JATAAI010000007">
    <property type="protein sequence ID" value="KAK1744382.1"/>
    <property type="molecule type" value="Genomic_DNA"/>
</dbReference>
<keyword evidence="2" id="KW-1185">Reference proteome</keyword>
<proteinExistence type="predicted"/>
<name>A0AAD8YFB2_9STRA</name>
<dbReference type="Proteomes" id="UP001224775">
    <property type="component" value="Unassembled WGS sequence"/>
</dbReference>
<reference evidence="1" key="1">
    <citation type="submission" date="2023-06" db="EMBL/GenBank/DDBJ databases">
        <title>Survivors Of The Sea: Transcriptome response of Skeletonema marinoi to long-term dormancy.</title>
        <authorList>
            <person name="Pinder M.I.M."/>
            <person name="Kourtchenko O."/>
            <person name="Robertson E.K."/>
            <person name="Larsson T."/>
            <person name="Maumus F."/>
            <person name="Osuna-Cruz C.M."/>
            <person name="Vancaester E."/>
            <person name="Stenow R."/>
            <person name="Vandepoele K."/>
            <person name="Ploug H."/>
            <person name="Bruchert V."/>
            <person name="Godhe A."/>
            <person name="Topel M."/>
        </authorList>
    </citation>
    <scope>NUCLEOTIDE SEQUENCE</scope>
    <source>
        <strain evidence="1">R05AC</strain>
    </source>
</reference>
<gene>
    <name evidence="1" type="ORF">QTG54_004915</name>
</gene>
<dbReference type="AlphaFoldDB" id="A0AAD8YFB2"/>
<evidence type="ECO:0000313" key="2">
    <source>
        <dbReference type="Proteomes" id="UP001224775"/>
    </source>
</evidence>
<protein>
    <submittedName>
        <fullName evidence="1">Uncharacterized protein</fullName>
    </submittedName>
</protein>
<comment type="caution">
    <text evidence="1">The sequence shown here is derived from an EMBL/GenBank/DDBJ whole genome shotgun (WGS) entry which is preliminary data.</text>
</comment>
<evidence type="ECO:0000313" key="1">
    <source>
        <dbReference type="EMBL" id="KAK1744382.1"/>
    </source>
</evidence>
<organism evidence="1 2">
    <name type="scientific">Skeletonema marinoi</name>
    <dbReference type="NCBI Taxonomy" id="267567"/>
    <lineage>
        <taxon>Eukaryota</taxon>
        <taxon>Sar</taxon>
        <taxon>Stramenopiles</taxon>
        <taxon>Ochrophyta</taxon>
        <taxon>Bacillariophyta</taxon>
        <taxon>Coscinodiscophyceae</taxon>
        <taxon>Thalassiosirophycidae</taxon>
        <taxon>Thalassiosirales</taxon>
        <taxon>Skeletonemataceae</taxon>
        <taxon>Skeletonema</taxon>
        <taxon>Skeletonema marinoi-dohrnii complex</taxon>
    </lineage>
</organism>